<evidence type="ECO:0000256" key="5">
    <source>
        <dbReference type="ARBA" id="ARBA00023210"/>
    </source>
</evidence>
<evidence type="ECO:0000256" key="6">
    <source>
        <dbReference type="ARBA" id="ARBA00023306"/>
    </source>
</evidence>
<protein>
    <submittedName>
        <fullName evidence="7">SsgA family sporulation/cell division regulator</fullName>
    </submittedName>
</protein>
<dbReference type="Pfam" id="PF04686">
    <property type="entry name" value="SsgA"/>
    <property type="match status" value="1"/>
</dbReference>
<comment type="subcellular location">
    <subcellularLocation>
        <location evidence="1">Cell septum</location>
    </subcellularLocation>
</comment>
<accession>A0ABT0UNT9</accession>
<gene>
    <name evidence="7" type="ORF">NBG84_17175</name>
</gene>
<dbReference type="Proteomes" id="UP001431429">
    <property type="component" value="Unassembled WGS sequence"/>
</dbReference>
<evidence type="ECO:0000256" key="3">
    <source>
        <dbReference type="ARBA" id="ARBA00022618"/>
    </source>
</evidence>
<dbReference type="EMBL" id="JAMQAW010000017">
    <property type="protein sequence ID" value="MCM2390001.1"/>
    <property type="molecule type" value="Genomic_DNA"/>
</dbReference>
<reference evidence="7" key="1">
    <citation type="submission" date="2022-06" db="EMBL/GenBank/DDBJ databases">
        <title>Genome public.</title>
        <authorList>
            <person name="Sun Q."/>
        </authorList>
    </citation>
    <scope>NUCLEOTIDE SEQUENCE</scope>
    <source>
        <strain evidence="7">CWNU-1</strain>
    </source>
</reference>
<dbReference type="Gene3D" id="2.30.31.20">
    <property type="entry name" value="Sporulation-specific cell division protein SsgB"/>
    <property type="match status" value="1"/>
</dbReference>
<keyword evidence="8" id="KW-1185">Reference proteome</keyword>
<dbReference type="RefSeq" id="WP_250920344.1">
    <property type="nucleotide sequence ID" value="NZ_JAMQAW010000017.1"/>
</dbReference>
<dbReference type="InterPro" id="IPR006776">
    <property type="entry name" value="SsgB"/>
</dbReference>
<name>A0ABT0UNT9_9ACTN</name>
<evidence type="ECO:0000256" key="2">
    <source>
        <dbReference type="ARBA" id="ARBA00009323"/>
    </source>
</evidence>
<keyword evidence="3" id="KW-0132">Cell division</keyword>
<comment type="similarity">
    <text evidence="2">Belongs to the SsgA family.</text>
</comment>
<evidence type="ECO:0000313" key="8">
    <source>
        <dbReference type="Proteomes" id="UP001431429"/>
    </source>
</evidence>
<dbReference type="InterPro" id="IPR038658">
    <property type="entry name" value="SsgB_sf"/>
</dbReference>
<proteinExistence type="inferred from homology"/>
<keyword evidence="4" id="KW-0749">Sporulation</keyword>
<keyword evidence="6" id="KW-0131">Cell cycle</keyword>
<keyword evidence="5" id="KW-0717">Septation</keyword>
<comment type="caution">
    <text evidence="7">The sequence shown here is derived from an EMBL/GenBank/DDBJ whole genome shotgun (WGS) entry which is preliminary data.</text>
</comment>
<evidence type="ECO:0000256" key="4">
    <source>
        <dbReference type="ARBA" id="ARBA00022969"/>
    </source>
</evidence>
<evidence type="ECO:0000256" key="1">
    <source>
        <dbReference type="ARBA" id="ARBA00004431"/>
    </source>
</evidence>
<sequence>MSAAAVEDHAWARIVTDAPQHRPVRIALCYEPGDEPATVRFSFPGGRDWTFPREVLETGLTSPIRDGDVEVWPAGRAQSVVEFHSADGVAVLQFDTTALSRFLTHTYEAVPTTTR</sequence>
<organism evidence="7 8">
    <name type="scientific">Streptomyces albipurpureus</name>
    <dbReference type="NCBI Taxonomy" id="2897419"/>
    <lineage>
        <taxon>Bacteria</taxon>
        <taxon>Bacillati</taxon>
        <taxon>Actinomycetota</taxon>
        <taxon>Actinomycetes</taxon>
        <taxon>Kitasatosporales</taxon>
        <taxon>Streptomycetaceae</taxon>
        <taxon>Streptomyces</taxon>
    </lineage>
</organism>
<evidence type="ECO:0000313" key="7">
    <source>
        <dbReference type="EMBL" id="MCM2390001.1"/>
    </source>
</evidence>